<evidence type="ECO:0000313" key="2">
    <source>
        <dbReference type="EMBL" id="KLU91724.1"/>
    </source>
</evidence>
<dbReference type="STRING" id="644358.A0A0C4EC28"/>
<feature type="region of interest" description="Disordered" evidence="1">
    <location>
        <begin position="374"/>
        <end position="412"/>
    </location>
</feature>
<evidence type="ECO:0000313" key="4">
    <source>
        <dbReference type="Proteomes" id="UP000011715"/>
    </source>
</evidence>
<reference evidence="2" key="1">
    <citation type="submission" date="2010-05" db="EMBL/GenBank/DDBJ databases">
        <title>The Genome Sequence of Magnaporthe poae strain ATCC 64411.</title>
        <authorList>
            <consortium name="The Broad Institute Genome Sequencing Platform"/>
            <consortium name="Broad Institute Genome Sequencing Center for Infectious Disease"/>
            <person name="Ma L.-J."/>
            <person name="Dead R."/>
            <person name="Young S."/>
            <person name="Zeng Q."/>
            <person name="Koehrsen M."/>
            <person name="Alvarado L."/>
            <person name="Berlin A."/>
            <person name="Chapman S.B."/>
            <person name="Chen Z."/>
            <person name="Freedman E."/>
            <person name="Gellesch M."/>
            <person name="Goldberg J."/>
            <person name="Griggs A."/>
            <person name="Gujja S."/>
            <person name="Heilman E.R."/>
            <person name="Heiman D."/>
            <person name="Hepburn T."/>
            <person name="Howarth C."/>
            <person name="Jen D."/>
            <person name="Larson L."/>
            <person name="Mehta T."/>
            <person name="Neiman D."/>
            <person name="Pearson M."/>
            <person name="Roberts A."/>
            <person name="Saif S."/>
            <person name="Shea T."/>
            <person name="Shenoy N."/>
            <person name="Sisk P."/>
            <person name="Stolte C."/>
            <person name="Sykes S."/>
            <person name="Walk T."/>
            <person name="White J."/>
            <person name="Yandava C."/>
            <person name="Haas B."/>
            <person name="Nusbaum C."/>
            <person name="Birren B."/>
        </authorList>
    </citation>
    <scope>NUCLEOTIDE SEQUENCE</scope>
    <source>
        <strain evidence="2">ATCC 64411</strain>
    </source>
</reference>
<feature type="compositionally biased region" description="Pro residues" evidence="1">
    <location>
        <begin position="524"/>
        <end position="540"/>
    </location>
</feature>
<feature type="region of interest" description="Disordered" evidence="1">
    <location>
        <begin position="1"/>
        <end position="20"/>
    </location>
</feature>
<organism evidence="3 4">
    <name type="scientific">Magnaporthiopsis poae (strain ATCC 64411 / 73-15)</name>
    <name type="common">Kentucky bluegrass fungus</name>
    <name type="synonym">Magnaporthe poae</name>
    <dbReference type="NCBI Taxonomy" id="644358"/>
    <lineage>
        <taxon>Eukaryota</taxon>
        <taxon>Fungi</taxon>
        <taxon>Dikarya</taxon>
        <taxon>Ascomycota</taxon>
        <taxon>Pezizomycotina</taxon>
        <taxon>Sordariomycetes</taxon>
        <taxon>Sordariomycetidae</taxon>
        <taxon>Magnaporthales</taxon>
        <taxon>Magnaporthaceae</taxon>
        <taxon>Magnaporthiopsis</taxon>
    </lineage>
</organism>
<reference evidence="3" key="5">
    <citation type="submission" date="2015-06" db="UniProtKB">
        <authorList>
            <consortium name="EnsemblFungi"/>
        </authorList>
    </citation>
    <scope>IDENTIFICATION</scope>
    <source>
        <strain evidence="3">ATCC 64411</strain>
    </source>
</reference>
<dbReference type="AlphaFoldDB" id="A0A0C4EC28"/>
<dbReference type="EMBL" id="GL876977">
    <property type="protein sequence ID" value="KLU91724.1"/>
    <property type="molecule type" value="Genomic_DNA"/>
</dbReference>
<gene>
    <name evidence="2" type="ORF">MAPG_10241</name>
</gene>
<reference evidence="4" key="2">
    <citation type="submission" date="2010-05" db="EMBL/GenBank/DDBJ databases">
        <title>The genome sequence of Magnaporthe poae strain ATCC 64411.</title>
        <authorList>
            <person name="Ma L.-J."/>
            <person name="Dead R."/>
            <person name="Young S."/>
            <person name="Zeng Q."/>
            <person name="Koehrsen M."/>
            <person name="Alvarado L."/>
            <person name="Berlin A."/>
            <person name="Chapman S.B."/>
            <person name="Chen Z."/>
            <person name="Freedman E."/>
            <person name="Gellesch M."/>
            <person name="Goldberg J."/>
            <person name="Griggs A."/>
            <person name="Gujja S."/>
            <person name="Heilman E.R."/>
            <person name="Heiman D."/>
            <person name="Hepburn T."/>
            <person name="Howarth C."/>
            <person name="Jen D."/>
            <person name="Larson L."/>
            <person name="Mehta T."/>
            <person name="Neiman D."/>
            <person name="Pearson M."/>
            <person name="Roberts A."/>
            <person name="Saif S."/>
            <person name="Shea T."/>
            <person name="Shenoy N."/>
            <person name="Sisk P."/>
            <person name="Stolte C."/>
            <person name="Sykes S."/>
            <person name="Walk T."/>
            <person name="White J."/>
            <person name="Yandava C."/>
            <person name="Haas B."/>
            <person name="Nusbaum C."/>
            <person name="Birren B."/>
        </authorList>
    </citation>
    <scope>NUCLEOTIDE SEQUENCE [LARGE SCALE GENOMIC DNA]</scope>
    <source>
        <strain evidence="4">ATCC 64411 / 73-15</strain>
    </source>
</reference>
<feature type="region of interest" description="Disordered" evidence="1">
    <location>
        <begin position="122"/>
        <end position="145"/>
    </location>
</feature>
<accession>A0A0C4EC28</accession>
<feature type="region of interest" description="Disordered" evidence="1">
    <location>
        <begin position="501"/>
        <end position="546"/>
    </location>
</feature>
<dbReference type="OrthoDB" id="3922785at2759"/>
<evidence type="ECO:0000256" key="1">
    <source>
        <dbReference type="SAM" id="MobiDB-lite"/>
    </source>
</evidence>
<sequence>MDGQITKASDPSPAPPEAAWRQGPAIRVRRYGQNDFERFDEETARGSHLCVGYETLGKVNIDCKYHWTRSQWGVLNRHQRKIPAGVVYMDLAFHQPAGYWLEHATVYITLGEDDMSSYALAKNRKRRSRSGRHDPPSSEHAVQMAGCGPSFISGEKTHRSKATTNSFIPTVGAAGFEVGGMGHQSTSLQDHSGSWTFRGAICRPEGRSGFRTLRWDLTENALAPDQPHRQEYKTAFAFEHSRRPVFMRVEIEGRLRSRSHGAAHGLARFSSSMMGHRDHSTLTHMDFGGGRAVSNKRLNDIVDGLDLAMQMENDNPIHEVRGPTQARFFQEHQGGLGSPPANHHHLVGSSQDGEVESRGHNASLLRALRSPLDGHQPAPSIAPSPSHVTFSDLGNRYRPESTTYDDEAETGSTTVVNSEFLTVPAVPAVPKSSGSSSTPSSSSSFDAQRDELLRNPSFMILVQLILWVSRLVKWFMQNTSLSLSWSPLSLPATAAAAAAAAAATAPQPQKRQHQQQDRMMLEPAPLPPKPIYRAEPPPGLDPLGVRRRGAFEQSHVLRRALGGSLTPASEPRGWSSA</sequence>
<name>A0A0C4EC28_MAGP6</name>
<proteinExistence type="predicted"/>
<keyword evidence="4" id="KW-1185">Reference proteome</keyword>
<dbReference type="EnsemblFungi" id="MAPG_10241T0">
    <property type="protein sequence ID" value="MAPG_10241T0"/>
    <property type="gene ID" value="MAPG_10241"/>
</dbReference>
<evidence type="ECO:0000313" key="3">
    <source>
        <dbReference type="EnsemblFungi" id="MAPG_10241T0"/>
    </source>
</evidence>
<reference evidence="2" key="3">
    <citation type="submission" date="2011-03" db="EMBL/GenBank/DDBJ databases">
        <title>Annotation of Magnaporthe poae ATCC 64411.</title>
        <authorList>
            <person name="Ma L.-J."/>
            <person name="Dead R."/>
            <person name="Young S.K."/>
            <person name="Zeng Q."/>
            <person name="Gargeya S."/>
            <person name="Fitzgerald M."/>
            <person name="Haas B."/>
            <person name="Abouelleil A."/>
            <person name="Alvarado L."/>
            <person name="Arachchi H.M."/>
            <person name="Berlin A."/>
            <person name="Brown A."/>
            <person name="Chapman S.B."/>
            <person name="Chen Z."/>
            <person name="Dunbar C."/>
            <person name="Freedman E."/>
            <person name="Gearin G."/>
            <person name="Gellesch M."/>
            <person name="Goldberg J."/>
            <person name="Griggs A."/>
            <person name="Gujja S."/>
            <person name="Heiman D."/>
            <person name="Howarth C."/>
            <person name="Larson L."/>
            <person name="Lui A."/>
            <person name="MacDonald P.J.P."/>
            <person name="Mehta T."/>
            <person name="Montmayeur A."/>
            <person name="Murphy C."/>
            <person name="Neiman D."/>
            <person name="Pearson M."/>
            <person name="Priest M."/>
            <person name="Roberts A."/>
            <person name="Saif S."/>
            <person name="Shea T."/>
            <person name="Shenoy N."/>
            <person name="Sisk P."/>
            <person name="Stolte C."/>
            <person name="Sykes S."/>
            <person name="Yandava C."/>
            <person name="Wortman J."/>
            <person name="Nusbaum C."/>
            <person name="Birren B."/>
        </authorList>
    </citation>
    <scope>NUCLEOTIDE SEQUENCE</scope>
    <source>
        <strain evidence="2">ATCC 64411</strain>
    </source>
</reference>
<dbReference type="eggNOG" id="ENOG502SJ4R">
    <property type="taxonomic scope" value="Eukaryota"/>
</dbReference>
<reference evidence="3" key="4">
    <citation type="journal article" date="2015" name="G3 (Bethesda)">
        <title>Genome sequences of three phytopathogenic species of the Magnaporthaceae family of fungi.</title>
        <authorList>
            <person name="Okagaki L.H."/>
            <person name="Nunes C.C."/>
            <person name="Sailsbery J."/>
            <person name="Clay B."/>
            <person name="Brown D."/>
            <person name="John T."/>
            <person name="Oh Y."/>
            <person name="Young N."/>
            <person name="Fitzgerald M."/>
            <person name="Haas B.J."/>
            <person name="Zeng Q."/>
            <person name="Young S."/>
            <person name="Adiconis X."/>
            <person name="Fan L."/>
            <person name="Levin J.Z."/>
            <person name="Mitchell T.K."/>
            <person name="Okubara P.A."/>
            <person name="Farman M.L."/>
            <person name="Kohn L.M."/>
            <person name="Birren B."/>
            <person name="Ma L.-J."/>
            <person name="Dean R.A."/>
        </authorList>
    </citation>
    <scope>NUCLEOTIDE SEQUENCE</scope>
    <source>
        <strain evidence="3">ATCC 64411 / 73-15</strain>
    </source>
</reference>
<protein>
    <submittedName>
        <fullName evidence="2 3">Uncharacterized protein</fullName>
    </submittedName>
</protein>
<dbReference type="Proteomes" id="UP000011715">
    <property type="component" value="Unassembled WGS sequence"/>
</dbReference>
<dbReference type="EMBL" id="ADBL01002637">
    <property type="status" value="NOT_ANNOTATED_CDS"/>
    <property type="molecule type" value="Genomic_DNA"/>
</dbReference>
<dbReference type="VEuPathDB" id="FungiDB:MAPG_10241"/>